<dbReference type="EMBL" id="BARW01036064">
    <property type="protein sequence ID" value="GAJ24425.1"/>
    <property type="molecule type" value="Genomic_DNA"/>
</dbReference>
<evidence type="ECO:0000313" key="1">
    <source>
        <dbReference type="EMBL" id="GAJ24425.1"/>
    </source>
</evidence>
<sequence>MKQVIIGGYDDRLSPSATEYNALAGGYTWSDSTSRGKQIVSTPGTLSNLL</sequence>
<gene>
    <name evidence="1" type="ORF">S12H4_56091</name>
</gene>
<comment type="caution">
    <text evidence="1">The sequence shown here is derived from an EMBL/GenBank/DDBJ whole genome shotgun (WGS) entry which is preliminary data.</text>
</comment>
<organism evidence="1">
    <name type="scientific">marine sediment metagenome</name>
    <dbReference type="NCBI Taxonomy" id="412755"/>
    <lineage>
        <taxon>unclassified sequences</taxon>
        <taxon>metagenomes</taxon>
        <taxon>ecological metagenomes</taxon>
    </lineage>
</organism>
<feature type="non-terminal residue" evidence="1">
    <location>
        <position position="50"/>
    </location>
</feature>
<proteinExistence type="predicted"/>
<name>X1W2W7_9ZZZZ</name>
<protein>
    <submittedName>
        <fullName evidence="1">Uncharacterized protein</fullName>
    </submittedName>
</protein>
<dbReference type="AlphaFoldDB" id="X1W2W7"/>
<accession>X1W2W7</accession>
<reference evidence="1" key="1">
    <citation type="journal article" date="2014" name="Front. Microbiol.">
        <title>High frequency of phylogenetically diverse reductive dehalogenase-homologous genes in deep subseafloor sedimentary metagenomes.</title>
        <authorList>
            <person name="Kawai M."/>
            <person name="Futagami T."/>
            <person name="Toyoda A."/>
            <person name="Takaki Y."/>
            <person name="Nishi S."/>
            <person name="Hori S."/>
            <person name="Arai W."/>
            <person name="Tsubouchi T."/>
            <person name="Morono Y."/>
            <person name="Uchiyama I."/>
            <person name="Ito T."/>
            <person name="Fujiyama A."/>
            <person name="Inagaki F."/>
            <person name="Takami H."/>
        </authorList>
    </citation>
    <scope>NUCLEOTIDE SEQUENCE</scope>
    <source>
        <strain evidence="1">Expedition CK06-06</strain>
    </source>
</reference>